<evidence type="ECO:0000313" key="2">
    <source>
        <dbReference type="Proteomes" id="UP000035642"/>
    </source>
</evidence>
<feature type="region of interest" description="Disordered" evidence="1">
    <location>
        <begin position="236"/>
        <end position="262"/>
    </location>
</feature>
<reference evidence="3" key="2">
    <citation type="submission" date="2016-04" db="UniProtKB">
        <authorList>
            <consortium name="WormBaseParasite"/>
        </authorList>
    </citation>
    <scope>IDENTIFICATION</scope>
</reference>
<dbReference type="WBParaSite" id="ACAC_0000953901-mRNA-1">
    <property type="protein sequence ID" value="ACAC_0000953901-mRNA-1"/>
    <property type="gene ID" value="ACAC_0000953901"/>
</dbReference>
<feature type="compositionally biased region" description="Polar residues" evidence="1">
    <location>
        <begin position="236"/>
        <end position="249"/>
    </location>
</feature>
<dbReference type="Proteomes" id="UP000035642">
    <property type="component" value="Unassembled WGS sequence"/>
</dbReference>
<keyword evidence="2" id="KW-1185">Reference proteome</keyword>
<sequence>MRRRRSSGESETSTDSWSVIQKIVESREPSHYEIEIESSLDSEHWDSDSEIVDEEEAMQMSCSRYFISAEKIRKSLDLLDTECCSNFSKLFPSLFPLSRDVTRAMAMLFITASAAILFTKSVRVPELHTAQRPHEAFAPGQQSREGFGRAFAPLLVRRSTLNISRSNLFQCERWEKFTRSSASSWPKPSQPVKALPSIVPTITNSTPFLEIEEAAFFTRPMTMVRLSISRYTKQQPSVCQQDNERQAQGTLKRPEVNAPPLRVPFQNSADLLHVHIRDSLKRITRHRLPTVVHEKSLLAIAKRDFVLLPTPSTPRPSFHKKRLVAPCVPIQRPCVERDKMTNEDKKHRKVSSFVLAKSTITQPSNYKRRPLGPSQPVVPSPCVGEKDSVKCWRSINYDQKRKSQRDSAEKRLNEWLS</sequence>
<dbReference type="AlphaFoldDB" id="A0A158PAI5"/>
<evidence type="ECO:0000256" key="1">
    <source>
        <dbReference type="SAM" id="MobiDB-lite"/>
    </source>
</evidence>
<reference evidence="2" key="1">
    <citation type="submission" date="2012-09" db="EMBL/GenBank/DDBJ databases">
        <authorList>
            <person name="Martin A.A."/>
        </authorList>
    </citation>
    <scope>NUCLEOTIDE SEQUENCE</scope>
</reference>
<organism evidence="2 3">
    <name type="scientific">Angiostrongylus cantonensis</name>
    <name type="common">Rat lungworm</name>
    <dbReference type="NCBI Taxonomy" id="6313"/>
    <lineage>
        <taxon>Eukaryota</taxon>
        <taxon>Metazoa</taxon>
        <taxon>Ecdysozoa</taxon>
        <taxon>Nematoda</taxon>
        <taxon>Chromadorea</taxon>
        <taxon>Rhabditida</taxon>
        <taxon>Rhabditina</taxon>
        <taxon>Rhabditomorpha</taxon>
        <taxon>Strongyloidea</taxon>
        <taxon>Metastrongylidae</taxon>
        <taxon>Angiostrongylus</taxon>
    </lineage>
</organism>
<accession>A0A158PAI5</accession>
<feature type="region of interest" description="Disordered" evidence="1">
    <location>
        <begin position="364"/>
        <end position="385"/>
    </location>
</feature>
<proteinExistence type="predicted"/>
<evidence type="ECO:0000313" key="3">
    <source>
        <dbReference type="WBParaSite" id="ACAC_0000953901-mRNA-1"/>
    </source>
</evidence>
<name>A0A158PAI5_ANGCA</name>
<protein>
    <submittedName>
        <fullName evidence="3">Uncharacterized protein</fullName>
    </submittedName>
</protein>